<dbReference type="PANTHER" id="PTHR13723:SF200">
    <property type="entry name" value="ADAM METALLOPEPTIDASE WITH THROMBOSPONDIN TYPE 1 MOTIF B, ISOFORM B"/>
    <property type="match status" value="1"/>
</dbReference>
<dbReference type="InterPro" id="IPR041645">
    <property type="entry name" value="ADAMTS_CR_2"/>
</dbReference>
<dbReference type="PROSITE" id="PS50215">
    <property type="entry name" value="ADAM_MEPRO"/>
    <property type="match status" value="1"/>
</dbReference>
<dbReference type="PROSITE" id="PS50900">
    <property type="entry name" value="PLAC"/>
    <property type="match status" value="1"/>
</dbReference>
<evidence type="ECO:0000256" key="6">
    <source>
        <dbReference type="ARBA" id="ARBA00022729"/>
    </source>
</evidence>
<evidence type="ECO:0000259" key="15">
    <source>
        <dbReference type="PROSITE" id="PS50215"/>
    </source>
</evidence>
<evidence type="ECO:0000256" key="10">
    <source>
        <dbReference type="ARBA" id="ARBA00023049"/>
    </source>
</evidence>
<keyword evidence="11" id="KW-1015">Disulfide bond</keyword>
<evidence type="ECO:0000256" key="3">
    <source>
        <dbReference type="ARBA" id="ARBA00022530"/>
    </source>
</evidence>
<dbReference type="PANTHER" id="PTHR13723">
    <property type="entry name" value="ADAMTS A DISINTEGRIN AND METALLOPROTEASE WITH THROMBOSPONDIN MOTIFS PROTEASE"/>
    <property type="match status" value="1"/>
</dbReference>
<evidence type="ECO:0000256" key="12">
    <source>
        <dbReference type="ARBA" id="ARBA00023180"/>
    </source>
</evidence>
<dbReference type="PRINTS" id="PR01857">
    <property type="entry name" value="ADAMTSFAMILY"/>
</dbReference>
<feature type="active site" evidence="13">
    <location>
        <position position="376"/>
    </location>
</feature>
<dbReference type="InterPro" id="IPR001590">
    <property type="entry name" value="Peptidase_M12B"/>
</dbReference>
<dbReference type="InterPro" id="IPR010294">
    <property type="entry name" value="ADAMTS_spacer1"/>
</dbReference>
<dbReference type="InterPro" id="IPR010909">
    <property type="entry name" value="PLAC"/>
</dbReference>
<dbReference type="Proteomes" id="UP001159427">
    <property type="component" value="Unassembled WGS sequence"/>
</dbReference>
<keyword evidence="4" id="KW-0645">Protease</keyword>
<feature type="binding site" evidence="13">
    <location>
        <position position="385"/>
    </location>
    <ligand>
        <name>Zn(2+)</name>
        <dbReference type="ChEBI" id="CHEBI:29105"/>
        <note>catalytic</note>
    </ligand>
</feature>
<name>A0ABN8M2Z3_9CNID</name>
<keyword evidence="2" id="KW-0964">Secreted</keyword>
<keyword evidence="8" id="KW-0378">Hydrolase</keyword>
<evidence type="ECO:0000313" key="17">
    <source>
        <dbReference type="EMBL" id="CAH3023459.1"/>
    </source>
</evidence>
<dbReference type="InterPro" id="IPR013273">
    <property type="entry name" value="ADAMTS/ADAMTS-like"/>
</dbReference>
<feature type="domain" description="Peptidase M12B" evidence="15">
    <location>
        <begin position="230"/>
        <end position="439"/>
    </location>
</feature>
<dbReference type="Pfam" id="PF17771">
    <property type="entry name" value="ADAMTS_CR_2"/>
    <property type="match status" value="1"/>
</dbReference>
<evidence type="ECO:0000256" key="11">
    <source>
        <dbReference type="ARBA" id="ARBA00023157"/>
    </source>
</evidence>
<proteinExistence type="predicted"/>
<dbReference type="InterPro" id="IPR050439">
    <property type="entry name" value="ADAMTS_ADAMTS-like"/>
</dbReference>
<dbReference type="InterPro" id="IPR002870">
    <property type="entry name" value="Peptidase_M12B_N"/>
</dbReference>
<accession>A0ABN8M2Z3</accession>
<evidence type="ECO:0000256" key="1">
    <source>
        <dbReference type="ARBA" id="ARBA00004498"/>
    </source>
</evidence>
<evidence type="ECO:0000256" key="4">
    <source>
        <dbReference type="ARBA" id="ARBA00022670"/>
    </source>
</evidence>
<dbReference type="SMART" id="SM00209">
    <property type="entry name" value="TSP1"/>
    <property type="match status" value="6"/>
</dbReference>
<dbReference type="Gene3D" id="2.20.100.10">
    <property type="entry name" value="Thrombospondin type-1 (TSP1) repeat"/>
    <property type="match status" value="6"/>
</dbReference>
<keyword evidence="9 13" id="KW-0862">Zinc</keyword>
<reference evidence="17 18" key="1">
    <citation type="submission" date="2022-05" db="EMBL/GenBank/DDBJ databases">
        <authorList>
            <consortium name="Genoscope - CEA"/>
            <person name="William W."/>
        </authorList>
    </citation>
    <scope>NUCLEOTIDE SEQUENCE [LARGE SCALE GENOMIC DNA]</scope>
</reference>
<dbReference type="Gene3D" id="3.40.390.10">
    <property type="entry name" value="Collagenase (Catalytic Domain)"/>
    <property type="match status" value="1"/>
</dbReference>
<dbReference type="Pfam" id="PF19030">
    <property type="entry name" value="TSP1_ADAMTS"/>
    <property type="match status" value="5"/>
</dbReference>
<dbReference type="Gene3D" id="2.60.120.830">
    <property type="match status" value="1"/>
</dbReference>
<comment type="caution">
    <text evidence="17">The sequence shown here is derived from an EMBL/GenBank/DDBJ whole genome shotgun (WGS) entry which is preliminary data.</text>
</comment>
<evidence type="ECO:0000256" key="8">
    <source>
        <dbReference type="ARBA" id="ARBA00022801"/>
    </source>
</evidence>
<evidence type="ECO:0000256" key="14">
    <source>
        <dbReference type="SAM" id="SignalP"/>
    </source>
</evidence>
<dbReference type="Pfam" id="PF01421">
    <property type="entry name" value="Reprolysin"/>
    <property type="match status" value="1"/>
</dbReference>
<keyword evidence="7" id="KW-0677">Repeat</keyword>
<dbReference type="InterPro" id="IPR024079">
    <property type="entry name" value="MetalloPept_cat_dom_sf"/>
</dbReference>
<dbReference type="Pfam" id="PF05986">
    <property type="entry name" value="ADAMTS_spacer1"/>
    <property type="match status" value="1"/>
</dbReference>
<feature type="signal peptide" evidence="14">
    <location>
        <begin position="1"/>
        <end position="22"/>
    </location>
</feature>
<feature type="binding site" evidence="13">
    <location>
        <position position="375"/>
    </location>
    <ligand>
        <name>Zn(2+)</name>
        <dbReference type="ChEBI" id="CHEBI:29105"/>
        <note>catalytic</note>
    </ligand>
</feature>
<dbReference type="PROSITE" id="PS50092">
    <property type="entry name" value="TSP1"/>
    <property type="match status" value="6"/>
</dbReference>
<keyword evidence="6 14" id="KW-0732">Signal</keyword>
<comment type="caution">
    <text evidence="13">Lacks conserved residue(s) required for the propagation of feature annotation.</text>
</comment>
<keyword evidence="10" id="KW-0482">Metalloprotease</keyword>
<evidence type="ECO:0000313" key="18">
    <source>
        <dbReference type="Proteomes" id="UP001159427"/>
    </source>
</evidence>
<keyword evidence="18" id="KW-1185">Reference proteome</keyword>
<comment type="subcellular location">
    <subcellularLocation>
        <location evidence="1">Secreted</location>
        <location evidence="1">Extracellular space</location>
        <location evidence="1">Extracellular matrix</location>
    </subcellularLocation>
</comment>
<keyword evidence="5 13" id="KW-0479">Metal-binding</keyword>
<sequence>MFSMGVFVVLVKLAGLLSSIEGKRPETQTENGNVIPFVTFPAVLDSKAKFVAHMARKFYRKQHSEEAHNNERPAAVKEEPLHIEVPTFGGKNLRLRLSKSKKFTAPGLVIEKDGHLRRHNPNCHYQGTIVDQPNSRVSLSYCQGLKGLIHTEDGDHFLIEPVEERNSSNTVDKHPHVVYKNPVRVRMLPRKQNGTFCNDQAPIKRRSHAPFSERNVMPKRRTRRSVSTEKNVEMLMVADQTMYQFYKDGLEEYLLTIANMVSNIFRDPSIGTAINIVLVRLMILKENPSSLKVTHHAGHTLKHFCRWASLINPKSEAHPNHHDIAVLITRHDICKGINEPCETLGLSQVNGLCTRDKSCNVNEDSGLTLAYTIAHEIGHNFGMLHDGNENKCKWRHDKPFLMSPQLEASGRAHLWSSCSRNYVRRFLNKGWSRCLDDEPAKHDFKFPTMLPGVIYDADHQCRLQYGPSSSHCTGMTDICNRLWCRVGRACHSKLEPAADGTKCGDDKWCYKGSCIERGMIPDSVDGGWGPWKDYSQCSRTCGGGVSFTERHCDNPRPAHGGKYCIGEWKKYKLCNIQPCPEGSASFRELQCSRFDNKRINNRLWKWKPRYSQVSPCELHCSPKGLFGLYFSKKLADQVHDGTPCAPGRRDVCINGKCEHVGCDNVLHSTAKEDKCGVCRGNGTACETVKSTFDQKTGYGYVETKVIPTGARNIRVEEVAGASNYLALRSSSGKWYLNGDWYIQQSGEYTAGGTTVYYKRRHNKETFEALGPTTDELHIMLLFQTKNPGLKFEYTIPKNQTVTHELVFSWKYRDWTSCSATCGIGTKRAEVECVEESGTPVDDKYCKAMPRPDDRQRTCNENPCPPTWWKGQWQKCSKSCGKGISIRSVLCVRSSGNDEQVALKDEACVMITEKPPVFRSCFKRVCPLAWTVGSWSECSVSCGQGIKRRKVACDAVGSKEGCDSSAVPISWSYCNKGPCPKILAIPSIINARNEKQCTGLDCQMWSVSDWSKCSVTCGQGSQVRRVYCARSRLFCDKALRPFGHRTCTMVPCAKWQVGSWGECSATCGNGTRKRIVKCYEIKSGLKSRDCPMESKPHHYEKCNTKACPTKMNGKSQHRGKPTQKLSKNCFESGRDTYFCKLVVLHKFCRFKHWKDRCCKTCHWTAL</sequence>
<evidence type="ECO:0000256" key="9">
    <source>
        <dbReference type="ARBA" id="ARBA00022833"/>
    </source>
</evidence>
<dbReference type="SUPFAM" id="SSF82895">
    <property type="entry name" value="TSP-1 type 1 repeat"/>
    <property type="match status" value="6"/>
</dbReference>
<evidence type="ECO:0000256" key="7">
    <source>
        <dbReference type="ARBA" id="ARBA00022737"/>
    </source>
</evidence>
<organism evidence="17 18">
    <name type="scientific">Porites evermanni</name>
    <dbReference type="NCBI Taxonomy" id="104178"/>
    <lineage>
        <taxon>Eukaryota</taxon>
        <taxon>Metazoa</taxon>
        <taxon>Cnidaria</taxon>
        <taxon>Anthozoa</taxon>
        <taxon>Hexacorallia</taxon>
        <taxon>Scleractinia</taxon>
        <taxon>Fungiina</taxon>
        <taxon>Poritidae</taxon>
        <taxon>Porites</taxon>
    </lineage>
</organism>
<evidence type="ECO:0000256" key="2">
    <source>
        <dbReference type="ARBA" id="ARBA00022525"/>
    </source>
</evidence>
<evidence type="ECO:0000256" key="5">
    <source>
        <dbReference type="ARBA" id="ARBA00022723"/>
    </source>
</evidence>
<dbReference type="InterPro" id="IPR000884">
    <property type="entry name" value="TSP1_rpt"/>
</dbReference>
<feature type="binding site" evidence="13">
    <location>
        <position position="379"/>
    </location>
    <ligand>
        <name>Zn(2+)</name>
        <dbReference type="ChEBI" id="CHEBI:29105"/>
        <note>catalytic</note>
    </ligand>
</feature>
<feature type="domain" description="PLAC" evidence="16">
    <location>
        <begin position="1124"/>
        <end position="1164"/>
    </location>
</feature>
<dbReference type="Pfam" id="PF00090">
    <property type="entry name" value="TSP_1"/>
    <property type="match status" value="1"/>
</dbReference>
<protein>
    <recommendedName>
        <fullName evidence="19">A disintegrin and metalloproteinase with thrombospondin motifs 7</fullName>
    </recommendedName>
</protein>
<evidence type="ECO:0000259" key="16">
    <source>
        <dbReference type="PROSITE" id="PS50900"/>
    </source>
</evidence>
<keyword evidence="3" id="KW-0272">Extracellular matrix</keyword>
<evidence type="ECO:0008006" key="19">
    <source>
        <dbReference type="Google" id="ProtNLM"/>
    </source>
</evidence>
<feature type="chain" id="PRO_5047165897" description="A disintegrin and metalloproteinase with thrombospondin motifs 7" evidence="14">
    <location>
        <begin position="23"/>
        <end position="1165"/>
    </location>
</feature>
<dbReference type="EMBL" id="CALNXI010000262">
    <property type="protein sequence ID" value="CAH3023459.1"/>
    <property type="molecule type" value="Genomic_DNA"/>
</dbReference>
<evidence type="ECO:0000256" key="13">
    <source>
        <dbReference type="PROSITE-ProRule" id="PRU00276"/>
    </source>
</evidence>
<dbReference type="Pfam" id="PF01562">
    <property type="entry name" value="Pep_M12B_propep"/>
    <property type="match status" value="1"/>
</dbReference>
<gene>
    <name evidence="17" type="ORF">PEVE_00019417</name>
</gene>
<keyword evidence="12" id="KW-0325">Glycoprotein</keyword>
<dbReference type="Gene3D" id="3.40.1620.60">
    <property type="match status" value="1"/>
</dbReference>
<dbReference type="CDD" id="cd04273">
    <property type="entry name" value="ZnMc_ADAMTS_like"/>
    <property type="match status" value="1"/>
</dbReference>
<dbReference type="InterPro" id="IPR036383">
    <property type="entry name" value="TSP1_rpt_sf"/>
</dbReference>
<dbReference type="SUPFAM" id="SSF55486">
    <property type="entry name" value="Metalloproteases ('zincins'), catalytic domain"/>
    <property type="match status" value="1"/>
</dbReference>